<dbReference type="Gene3D" id="3.40.50.300">
    <property type="entry name" value="P-loop containing nucleotide triphosphate hydrolases"/>
    <property type="match status" value="1"/>
</dbReference>
<dbReference type="SUPFAM" id="SSF52540">
    <property type="entry name" value="P-loop containing nucleoside triphosphate hydrolases"/>
    <property type="match status" value="1"/>
</dbReference>
<proteinExistence type="predicted"/>
<gene>
    <name evidence="1" type="ORF">LCGC14_0849950</name>
</gene>
<dbReference type="AlphaFoldDB" id="A0A0F9PAM4"/>
<accession>A0A0F9PAM4</accession>
<dbReference type="EMBL" id="LAZR01002529">
    <property type="protein sequence ID" value="KKN28855.1"/>
    <property type="molecule type" value="Genomic_DNA"/>
</dbReference>
<dbReference type="InterPro" id="IPR027417">
    <property type="entry name" value="P-loop_NTPase"/>
</dbReference>
<sequence>MATKKKEQQEALSTHNLYQTTVSGYKDILKRMISNLPPDKCPAMIGIGAVGIGKTESETSLFRELLEAGVVKSNIIRHLSQVHPLDTGGVGIDPATRTMYFAKPPLVDEVMNLPGPRILFLDEIDRIQPIAQSGMLQVLSEKKLNGFDLEDTYVIGAGNAWHAQYTFEMDKAFASRPIIMHIETSVRSWLEWALSRGVHESVITAIQLAPDILNQHDDFKDTDLLKVADPRAWTNFSHALNHKAAGPDEAAMFVGENAGRKYQRYYQFRNDYSELIEQLLDGKPVNTEDSNLLLAVYLTTAGQITKIPQAYKFLTLAKKQIGDEKSYIVGRLLTYRIPTVELLKDEKIKRLHHLFLEKYKGE</sequence>
<comment type="caution">
    <text evidence="1">The sequence shown here is derived from an EMBL/GenBank/DDBJ whole genome shotgun (WGS) entry which is preliminary data.</text>
</comment>
<organism evidence="1">
    <name type="scientific">marine sediment metagenome</name>
    <dbReference type="NCBI Taxonomy" id="412755"/>
    <lineage>
        <taxon>unclassified sequences</taxon>
        <taxon>metagenomes</taxon>
        <taxon>ecological metagenomes</taxon>
    </lineage>
</organism>
<evidence type="ECO:0008006" key="2">
    <source>
        <dbReference type="Google" id="ProtNLM"/>
    </source>
</evidence>
<protein>
    <recommendedName>
        <fullName evidence="2">ATPase AAA-type core domain-containing protein</fullName>
    </recommendedName>
</protein>
<evidence type="ECO:0000313" key="1">
    <source>
        <dbReference type="EMBL" id="KKN28855.1"/>
    </source>
</evidence>
<reference evidence="1" key="1">
    <citation type="journal article" date="2015" name="Nature">
        <title>Complex archaea that bridge the gap between prokaryotes and eukaryotes.</title>
        <authorList>
            <person name="Spang A."/>
            <person name="Saw J.H."/>
            <person name="Jorgensen S.L."/>
            <person name="Zaremba-Niedzwiedzka K."/>
            <person name="Martijn J."/>
            <person name="Lind A.E."/>
            <person name="van Eijk R."/>
            <person name="Schleper C."/>
            <person name="Guy L."/>
            <person name="Ettema T.J."/>
        </authorList>
    </citation>
    <scope>NUCLEOTIDE SEQUENCE</scope>
</reference>
<name>A0A0F9PAM4_9ZZZZ</name>